<gene>
    <name evidence="1" type="ORF">RQC66_41335</name>
</gene>
<dbReference type="EMBL" id="JAVTLL010000045">
    <property type="protein sequence ID" value="MDT7847185.1"/>
    <property type="molecule type" value="Genomic_DNA"/>
</dbReference>
<organism evidence="1 2">
    <name type="scientific">Streptomyces justiciae</name>
    <dbReference type="NCBI Taxonomy" id="2780140"/>
    <lineage>
        <taxon>Bacteria</taxon>
        <taxon>Bacillati</taxon>
        <taxon>Actinomycetota</taxon>
        <taxon>Actinomycetes</taxon>
        <taxon>Kitasatosporales</taxon>
        <taxon>Streptomycetaceae</taxon>
        <taxon>Streptomyces</taxon>
    </lineage>
</organism>
<reference evidence="2" key="1">
    <citation type="submission" date="2023-07" db="EMBL/GenBank/DDBJ databases">
        <title>Draft genome sequence of the endophytic actinobacterium Streptomyces justiciae WPN32, a potential antibiotic producer.</title>
        <authorList>
            <person name="Yasawong M."/>
            <person name="Pana W."/>
            <person name="Ganta P."/>
            <person name="Santapan N."/>
            <person name="Songngamsuk T."/>
            <person name="Phatcharaharikarn M."/>
            <person name="Kerdtoob S."/>
            <person name="Nantapong N."/>
        </authorList>
    </citation>
    <scope>NUCLEOTIDE SEQUENCE [LARGE SCALE GENOMIC DNA]</scope>
    <source>
        <strain evidence="2">WPN32</strain>
    </source>
</reference>
<proteinExistence type="predicted"/>
<dbReference type="Proteomes" id="UP001257948">
    <property type="component" value="Unassembled WGS sequence"/>
</dbReference>
<evidence type="ECO:0000313" key="1">
    <source>
        <dbReference type="EMBL" id="MDT7847185.1"/>
    </source>
</evidence>
<evidence type="ECO:0000313" key="2">
    <source>
        <dbReference type="Proteomes" id="UP001257948"/>
    </source>
</evidence>
<sequence>MAQDSWPSPAHNARAVTDLEYERIAQRFSDNGIYGDPLFNDAVVSAGTGLNVNIRAFVRGSVRGHSWYSGTSTVTLAIAANASGSTRIDRVVLRLDRSDWTVRAAIRQGTAGAGAPALVQDNGDTGVYEIPLATVSILNGASSVTVTRTELYVGTRLRPCTSTTRNPSPTVGEQCFEIDTGRVRLYTGSGWITLYDDTGVIGINAPTVAWSNETECVLELRNGSVHLRLGSFTRAAGTLAGDIESRLPAIIPADYRHPTRDQYVPVYISGAQFGRVTVYSKANTEKAGQCWLTNKPTISNGQSVLTAASISWAVD</sequence>
<protein>
    <submittedName>
        <fullName evidence="1">Uncharacterized protein</fullName>
    </submittedName>
</protein>
<name>A0ABU3M6N9_9ACTN</name>
<dbReference type="RefSeq" id="WP_314207378.1">
    <property type="nucleotide sequence ID" value="NZ_JAVTLL010000045.1"/>
</dbReference>
<comment type="caution">
    <text evidence="1">The sequence shown here is derived from an EMBL/GenBank/DDBJ whole genome shotgun (WGS) entry which is preliminary data.</text>
</comment>
<keyword evidence="2" id="KW-1185">Reference proteome</keyword>
<accession>A0ABU3M6N9</accession>